<evidence type="ECO:0000256" key="1">
    <source>
        <dbReference type="SAM" id="Phobius"/>
    </source>
</evidence>
<name>A0ABU9CBF2_9BURK</name>
<dbReference type="Proteomes" id="UP001365405">
    <property type="component" value="Unassembled WGS sequence"/>
</dbReference>
<accession>A0ABU9CBF2</accession>
<evidence type="ECO:0000313" key="3">
    <source>
        <dbReference type="Proteomes" id="UP001365405"/>
    </source>
</evidence>
<feature type="transmembrane region" description="Helical" evidence="1">
    <location>
        <begin position="20"/>
        <end position="42"/>
    </location>
</feature>
<proteinExistence type="predicted"/>
<protein>
    <submittedName>
        <fullName evidence="2">PilN domain-containing protein</fullName>
    </submittedName>
</protein>
<keyword evidence="1" id="KW-0472">Membrane</keyword>
<dbReference type="EMBL" id="JBBUTH010000001">
    <property type="protein sequence ID" value="MEK8049199.1"/>
    <property type="molecule type" value="Genomic_DNA"/>
</dbReference>
<keyword evidence="1" id="KW-1133">Transmembrane helix</keyword>
<dbReference type="InterPro" id="IPR007813">
    <property type="entry name" value="PilN"/>
</dbReference>
<comment type="caution">
    <text evidence="2">The sequence shown here is derived from an EMBL/GenBank/DDBJ whole genome shotgun (WGS) entry which is preliminary data.</text>
</comment>
<keyword evidence="3" id="KW-1185">Reference proteome</keyword>
<evidence type="ECO:0000313" key="2">
    <source>
        <dbReference type="EMBL" id="MEK8049199.1"/>
    </source>
</evidence>
<gene>
    <name evidence="2" type="ORF">AACH10_03005</name>
</gene>
<organism evidence="2 3">
    <name type="scientific">Pseudaquabacterium inlustre</name>
    <dbReference type="NCBI Taxonomy" id="2984192"/>
    <lineage>
        <taxon>Bacteria</taxon>
        <taxon>Pseudomonadati</taxon>
        <taxon>Pseudomonadota</taxon>
        <taxon>Betaproteobacteria</taxon>
        <taxon>Burkholderiales</taxon>
        <taxon>Sphaerotilaceae</taxon>
        <taxon>Pseudaquabacterium</taxon>
    </lineage>
</organism>
<reference evidence="2 3" key="1">
    <citation type="submission" date="2024-04" db="EMBL/GenBank/DDBJ databases">
        <title>Novel species of the genus Ideonella isolated from streams.</title>
        <authorList>
            <person name="Lu H."/>
        </authorList>
    </citation>
    <scope>NUCLEOTIDE SEQUENCE [LARGE SCALE GENOMIC DNA]</scope>
    <source>
        <strain evidence="2 3">DXS22W</strain>
    </source>
</reference>
<keyword evidence="1" id="KW-0812">Transmembrane</keyword>
<sequence length="214" mass="22482">MAQQLNLNDPRFAPQPQRFAAHHGLLGMLLVLGLCSVVGAGLRITASRQLAQAQQHEGALGPLRQQLMRQSGKAGPAVNGETELAQLRLQDSGQQRVLAALQAGVAGVREGPSEFLVALARQANGAVWITGFAVSEDGNALELDGRMLDPAALPDYLRRLNAEPRFRGRPFAQLSLKATPPSETGLAQTVAGSHAPATTDFALRSTVAASGAQP</sequence>
<dbReference type="Pfam" id="PF05137">
    <property type="entry name" value="PilN"/>
    <property type="match status" value="1"/>
</dbReference>
<dbReference type="RefSeq" id="WP_341408870.1">
    <property type="nucleotide sequence ID" value="NZ_JBBUTH010000001.1"/>
</dbReference>